<dbReference type="AlphaFoldDB" id="A0A9P7JKT0"/>
<dbReference type="GeneID" id="64633155"/>
<gene>
    <name evidence="2" type="ORF">BJ212DRAFT_1474703</name>
</gene>
<dbReference type="EMBL" id="JABBWG010000001">
    <property type="protein sequence ID" value="KAG1827549.1"/>
    <property type="molecule type" value="Genomic_DNA"/>
</dbReference>
<sequence length="209" mass="23377">MLDVPIPKDMVHPMLMSVSYMAKYSTANDHLPCVVWSNILLAKIESEEPEDGIITDITTHPNDINVMPQTSEGATAVCLLSVLGIKANNLENHWNHFIDCQHIPLNVHIVQSSRLYLQVRILEHPTMAMFHSLLMDVSATWLDDQEGRCLLQKRQEARMRADDTEAKAVNEENARKAAETQQAADEQAKTEAEVKQHVAEAQSAADARA</sequence>
<comment type="caution">
    <text evidence="2">The sequence shown here is derived from an EMBL/GenBank/DDBJ whole genome shotgun (WGS) entry which is preliminary data.</text>
</comment>
<feature type="compositionally biased region" description="Basic and acidic residues" evidence="1">
    <location>
        <begin position="160"/>
        <end position="178"/>
    </location>
</feature>
<protein>
    <submittedName>
        <fullName evidence="2">Uncharacterized protein</fullName>
    </submittedName>
</protein>
<dbReference type="RefSeq" id="XP_041200396.1">
    <property type="nucleotide sequence ID" value="XM_041339139.1"/>
</dbReference>
<accession>A0A9P7JKT0</accession>
<evidence type="ECO:0000313" key="3">
    <source>
        <dbReference type="Proteomes" id="UP000807769"/>
    </source>
</evidence>
<feature type="region of interest" description="Disordered" evidence="1">
    <location>
        <begin position="160"/>
        <end position="209"/>
    </location>
</feature>
<keyword evidence="3" id="KW-1185">Reference proteome</keyword>
<proteinExistence type="predicted"/>
<dbReference type="Proteomes" id="UP000807769">
    <property type="component" value="Unassembled WGS sequence"/>
</dbReference>
<evidence type="ECO:0000256" key="1">
    <source>
        <dbReference type="SAM" id="MobiDB-lite"/>
    </source>
</evidence>
<feature type="compositionally biased region" description="Basic and acidic residues" evidence="1">
    <location>
        <begin position="186"/>
        <end position="198"/>
    </location>
</feature>
<dbReference type="OrthoDB" id="2423195at2759"/>
<organism evidence="2 3">
    <name type="scientific">Suillus subaureus</name>
    <dbReference type="NCBI Taxonomy" id="48587"/>
    <lineage>
        <taxon>Eukaryota</taxon>
        <taxon>Fungi</taxon>
        <taxon>Dikarya</taxon>
        <taxon>Basidiomycota</taxon>
        <taxon>Agaricomycotina</taxon>
        <taxon>Agaricomycetes</taxon>
        <taxon>Agaricomycetidae</taxon>
        <taxon>Boletales</taxon>
        <taxon>Suillineae</taxon>
        <taxon>Suillaceae</taxon>
        <taxon>Suillus</taxon>
    </lineage>
</organism>
<reference evidence="2" key="1">
    <citation type="journal article" date="2020" name="New Phytol.">
        <title>Comparative genomics reveals dynamic genome evolution in host specialist ectomycorrhizal fungi.</title>
        <authorList>
            <person name="Lofgren L.A."/>
            <person name="Nguyen N.H."/>
            <person name="Vilgalys R."/>
            <person name="Ruytinx J."/>
            <person name="Liao H.L."/>
            <person name="Branco S."/>
            <person name="Kuo A."/>
            <person name="LaButti K."/>
            <person name="Lipzen A."/>
            <person name="Andreopoulos W."/>
            <person name="Pangilinan J."/>
            <person name="Riley R."/>
            <person name="Hundley H."/>
            <person name="Na H."/>
            <person name="Barry K."/>
            <person name="Grigoriev I.V."/>
            <person name="Stajich J.E."/>
            <person name="Kennedy P.G."/>
        </authorList>
    </citation>
    <scope>NUCLEOTIDE SEQUENCE</scope>
    <source>
        <strain evidence="2">MN1</strain>
    </source>
</reference>
<evidence type="ECO:0000313" key="2">
    <source>
        <dbReference type="EMBL" id="KAG1827549.1"/>
    </source>
</evidence>
<name>A0A9P7JKT0_9AGAM</name>